<feature type="region of interest" description="Disordered" evidence="1">
    <location>
        <begin position="294"/>
        <end position="318"/>
    </location>
</feature>
<sequence>MTPNRHRIQRQVMELTVGDARAAPGIQEQLARACREPLLKGMEQVFDAVASAHELLRLDRVEIDVGRIEGADWAPEFERRLLAELGRQLEGRAAEAQRQRSAQASEEDGGEFEAFMFFLRHGRLPWWRRAPDADWPPLFEAADARRIEAVRSLFEEEPRILPRLIDALDDARLETLVAGAGAARDCTAALRELLPADSPTAYQRWRQAFWSAVLGWSLARGDAVSGAALVRSLLADRCRLAMEQSRHRSDVMSASTGGGSPPVIRPVTTTALPAPWREWCEAALQDMGQGASIAPAASRPVPAAPGSGAPRREAPGRKVEPEMGEAVYLPCVGILLLHPFLAALFDDRGLLDRGCFVDEGARQRGAQLLGHLATGLARTPEYELGFAKLLTGIALDSPLESLWLEEQDIAACAELLDAVLGHWTALRSSSAAWLRSQFFLREGKLEAVEGGYRVTVERRAQDVLLARLPWGFGVISLPWLNDRIFVQWLD</sequence>
<gene>
    <name evidence="2" type="ORF">ABU614_18040</name>
</gene>
<dbReference type="AlphaFoldDB" id="A0AAU8MQ05"/>
<proteinExistence type="predicted"/>
<accession>A0AAU8MQ05</accession>
<organism evidence="2">
    <name type="scientific">Lysobacter firmicutimachus</name>
    <dbReference type="NCBI Taxonomy" id="1792846"/>
    <lineage>
        <taxon>Bacteria</taxon>
        <taxon>Pseudomonadati</taxon>
        <taxon>Pseudomonadota</taxon>
        <taxon>Gammaproteobacteria</taxon>
        <taxon>Lysobacterales</taxon>
        <taxon>Lysobacteraceae</taxon>
        <taxon>Lysobacter</taxon>
    </lineage>
</organism>
<dbReference type="EMBL" id="CP159925">
    <property type="protein sequence ID" value="XCO74260.1"/>
    <property type="molecule type" value="Genomic_DNA"/>
</dbReference>
<feature type="compositionally biased region" description="Low complexity" evidence="1">
    <location>
        <begin position="294"/>
        <end position="309"/>
    </location>
</feature>
<protein>
    <submittedName>
        <fullName evidence="2">Contractile injection system tape measure protein</fullName>
    </submittedName>
</protein>
<dbReference type="RefSeq" id="WP_363797121.1">
    <property type="nucleotide sequence ID" value="NZ_CP159925.1"/>
</dbReference>
<evidence type="ECO:0000256" key="1">
    <source>
        <dbReference type="SAM" id="MobiDB-lite"/>
    </source>
</evidence>
<dbReference type="Pfam" id="PF19268">
    <property type="entry name" value="CIS_TMP"/>
    <property type="match status" value="1"/>
</dbReference>
<reference evidence="2" key="1">
    <citation type="submission" date="2024-06" db="EMBL/GenBank/DDBJ databases">
        <authorList>
            <person name="Li S."/>
        </authorList>
    </citation>
    <scope>NUCLEOTIDE SEQUENCE</scope>
    <source>
        <strain evidence="2">SR10</strain>
    </source>
</reference>
<dbReference type="InterPro" id="IPR045538">
    <property type="entry name" value="CIS_TMP"/>
</dbReference>
<evidence type="ECO:0000313" key="2">
    <source>
        <dbReference type="EMBL" id="XCO74260.1"/>
    </source>
</evidence>
<name>A0AAU8MQ05_9GAMM</name>